<gene>
    <name evidence="1" type="ORF">NUW58_g7633</name>
</gene>
<evidence type="ECO:0000313" key="2">
    <source>
        <dbReference type="Proteomes" id="UP001143856"/>
    </source>
</evidence>
<name>A0ACC1NHD0_9PEZI</name>
<dbReference type="Proteomes" id="UP001143856">
    <property type="component" value="Unassembled WGS sequence"/>
</dbReference>
<sequence>MCSLLACDPLFSDIKSPQPINSTIDLVFSNGHTNLVTRITSTGEAVDPTQLPFMQKLIVVFRCLWIRLVAFTRISKEVAALVFGQGFDVREYLGLSTEAKSRYANETERGLEAVFRSYLRHLVRQSPLSLSVRYIPDGVPYVSDELMLSIAAEGKPDTAAHLEFKVLTPAFYPRFVHYAHDFEAMFCEFNEHRTIWLSEPTLLPKLVLKKPPPPLTTESYIDYGYFTAIKRLRKLPKKIEWPPASGQTVLTQSLRDIRGFRLSSMDGYVLAHEEDKIRYMYRHLVLRLFIADRIAYGNTYVLSLVTLPLRLLLAWAAVSPG</sequence>
<proteinExistence type="predicted"/>
<organism evidence="1 2">
    <name type="scientific">Xylaria curta</name>
    <dbReference type="NCBI Taxonomy" id="42375"/>
    <lineage>
        <taxon>Eukaryota</taxon>
        <taxon>Fungi</taxon>
        <taxon>Dikarya</taxon>
        <taxon>Ascomycota</taxon>
        <taxon>Pezizomycotina</taxon>
        <taxon>Sordariomycetes</taxon>
        <taxon>Xylariomycetidae</taxon>
        <taxon>Xylariales</taxon>
        <taxon>Xylariaceae</taxon>
        <taxon>Xylaria</taxon>
    </lineage>
</organism>
<evidence type="ECO:0000313" key="1">
    <source>
        <dbReference type="EMBL" id="KAJ2978006.1"/>
    </source>
</evidence>
<comment type="caution">
    <text evidence="1">The sequence shown here is derived from an EMBL/GenBank/DDBJ whole genome shotgun (WGS) entry which is preliminary data.</text>
</comment>
<protein>
    <submittedName>
        <fullName evidence="1">Uncharacterized protein</fullName>
    </submittedName>
</protein>
<keyword evidence="2" id="KW-1185">Reference proteome</keyword>
<accession>A0ACC1NHD0</accession>
<reference evidence="1" key="1">
    <citation type="submission" date="2022-10" db="EMBL/GenBank/DDBJ databases">
        <title>Genome Sequence of Xylaria curta.</title>
        <authorList>
            <person name="Buettner E."/>
        </authorList>
    </citation>
    <scope>NUCLEOTIDE SEQUENCE</scope>
    <source>
        <strain evidence="1">Babe10</strain>
    </source>
</reference>
<dbReference type="EMBL" id="JAPDGR010002039">
    <property type="protein sequence ID" value="KAJ2978006.1"/>
    <property type="molecule type" value="Genomic_DNA"/>
</dbReference>